<keyword evidence="1" id="KW-0472">Membrane</keyword>
<feature type="transmembrane region" description="Helical" evidence="1">
    <location>
        <begin position="43"/>
        <end position="61"/>
    </location>
</feature>
<dbReference type="EMBL" id="JAUTXY010000010">
    <property type="protein sequence ID" value="MEE2059984.1"/>
    <property type="molecule type" value="Genomic_DNA"/>
</dbReference>
<sequence length="100" mass="10074">MGEHHAESGDRSSQGRALAILVLSAALIIGTTVVMVTGSVVSGVLYGALTGVCVIVAHLMITPGPAAGRFHTAGERVRSLRRAHPRGAAGVPDGGKHSVA</sequence>
<gene>
    <name evidence="2" type="ORF">Q7514_20895</name>
</gene>
<name>A0ABU7LFC8_9NOCA</name>
<evidence type="ECO:0000313" key="3">
    <source>
        <dbReference type="Proteomes" id="UP001336020"/>
    </source>
</evidence>
<dbReference type="Proteomes" id="UP001336020">
    <property type="component" value="Unassembled WGS sequence"/>
</dbReference>
<dbReference type="RefSeq" id="WP_330135169.1">
    <property type="nucleotide sequence ID" value="NZ_JAUTXY010000010.1"/>
</dbReference>
<evidence type="ECO:0000313" key="2">
    <source>
        <dbReference type="EMBL" id="MEE2059984.1"/>
    </source>
</evidence>
<proteinExistence type="predicted"/>
<reference evidence="2 3" key="1">
    <citation type="submission" date="2023-07" db="EMBL/GenBank/DDBJ databases">
        <authorList>
            <person name="Girao M."/>
            <person name="Carvalho M.F."/>
        </authorList>
    </citation>
    <scope>NUCLEOTIDE SEQUENCE [LARGE SCALE GENOMIC DNA]</scope>
    <source>
        <strain evidence="2 3">YIM65754</strain>
    </source>
</reference>
<keyword evidence="1" id="KW-0812">Transmembrane</keyword>
<organism evidence="2 3">
    <name type="scientific">Rhodococcus artemisiae</name>
    <dbReference type="NCBI Taxonomy" id="714159"/>
    <lineage>
        <taxon>Bacteria</taxon>
        <taxon>Bacillati</taxon>
        <taxon>Actinomycetota</taxon>
        <taxon>Actinomycetes</taxon>
        <taxon>Mycobacteriales</taxon>
        <taxon>Nocardiaceae</taxon>
        <taxon>Rhodococcus</taxon>
    </lineage>
</organism>
<evidence type="ECO:0000256" key="1">
    <source>
        <dbReference type="SAM" id="Phobius"/>
    </source>
</evidence>
<evidence type="ECO:0008006" key="4">
    <source>
        <dbReference type="Google" id="ProtNLM"/>
    </source>
</evidence>
<feature type="transmembrane region" description="Helical" evidence="1">
    <location>
        <begin position="17"/>
        <end position="37"/>
    </location>
</feature>
<accession>A0ABU7LFC8</accession>
<comment type="caution">
    <text evidence="2">The sequence shown here is derived from an EMBL/GenBank/DDBJ whole genome shotgun (WGS) entry which is preliminary data.</text>
</comment>
<keyword evidence="1" id="KW-1133">Transmembrane helix</keyword>
<protein>
    <recommendedName>
        <fullName evidence="4">DUF3040 family protein</fullName>
    </recommendedName>
</protein>
<keyword evidence="3" id="KW-1185">Reference proteome</keyword>